<dbReference type="Gene3D" id="3.20.10.10">
    <property type="entry name" value="D-amino Acid Aminotransferase, subunit A, domain 2"/>
    <property type="match status" value="1"/>
</dbReference>
<reference evidence="9" key="1">
    <citation type="submission" date="2021-03" db="EMBL/GenBank/DDBJ databases">
        <authorList>
            <person name="Kim M.K."/>
        </authorList>
    </citation>
    <scope>NUCLEOTIDE SEQUENCE</scope>
    <source>
        <strain evidence="9">BT186</strain>
    </source>
</reference>
<evidence type="ECO:0000313" key="10">
    <source>
        <dbReference type="Proteomes" id="UP000664144"/>
    </source>
</evidence>
<comment type="pathway">
    <text evidence="1">Amino-acid biosynthesis; L-isoleucine biosynthesis; L-isoleucine from 2-oxobutanoate: step 4/4.</text>
</comment>
<evidence type="ECO:0000256" key="3">
    <source>
        <dbReference type="ARBA" id="ARBA00005072"/>
    </source>
</evidence>
<dbReference type="InterPro" id="IPR043131">
    <property type="entry name" value="BCAT-like_N"/>
</dbReference>
<gene>
    <name evidence="9" type="ORF">J0X19_12075</name>
</gene>
<name>A0A939EX68_9BACT</name>
<evidence type="ECO:0000313" key="9">
    <source>
        <dbReference type="EMBL" id="MBO0358686.1"/>
    </source>
</evidence>
<comment type="similarity">
    <text evidence="4">Belongs to the class-IV pyridoxal-phosphate-dependent aminotransferase family.</text>
</comment>
<dbReference type="Proteomes" id="UP000664144">
    <property type="component" value="Unassembled WGS sequence"/>
</dbReference>
<protein>
    <recommendedName>
        <fullName evidence="5">branched-chain-amino-acid transaminase</fullName>
        <ecNumber evidence="5">2.6.1.42</ecNumber>
    </recommendedName>
</protein>
<organism evidence="9 10">
    <name type="scientific">Hymenobacter telluris</name>
    <dbReference type="NCBI Taxonomy" id="2816474"/>
    <lineage>
        <taxon>Bacteria</taxon>
        <taxon>Pseudomonadati</taxon>
        <taxon>Bacteroidota</taxon>
        <taxon>Cytophagia</taxon>
        <taxon>Cytophagales</taxon>
        <taxon>Hymenobacteraceae</taxon>
        <taxon>Hymenobacter</taxon>
    </lineage>
</organism>
<evidence type="ECO:0000256" key="2">
    <source>
        <dbReference type="ARBA" id="ARBA00004931"/>
    </source>
</evidence>
<dbReference type="GO" id="GO:0004084">
    <property type="term" value="F:branched-chain-amino-acid transaminase activity"/>
    <property type="evidence" value="ECO:0007669"/>
    <property type="project" value="UniProtKB-EC"/>
</dbReference>
<dbReference type="Gene3D" id="3.30.470.10">
    <property type="match status" value="1"/>
</dbReference>
<dbReference type="Pfam" id="PF01063">
    <property type="entry name" value="Aminotran_4"/>
    <property type="match status" value="1"/>
</dbReference>
<dbReference type="InterPro" id="IPR036038">
    <property type="entry name" value="Aminotransferase-like"/>
</dbReference>
<evidence type="ECO:0000256" key="5">
    <source>
        <dbReference type="ARBA" id="ARBA00013053"/>
    </source>
</evidence>
<dbReference type="SUPFAM" id="SSF56752">
    <property type="entry name" value="D-aminoacid aminotransferase-like PLP-dependent enzymes"/>
    <property type="match status" value="1"/>
</dbReference>
<sequence>MLLYNGQLLFEEDFALTLPNRGLFFNDGFFETLVWAEAGIRYLPHHFTRLQRAADALGLLLPPELATAESLTQTLHKLVAETQKPQSNAAYRIRLQVWRGGGGLYAPDTTACNWLATSRPFHSNDTPVLAAGFAETVRTHFSPVSFCKGPNSLTYVLAARERTQRSLDELLLLDAAGHVAESVAAAVFWISEGHLYTPALTTGCVAGVRRAHLLAVARQHQVPVAEVLALPTALEAAEVVFTANVAGIRVVQQLATTALAPEHLLLMQLRAWEAQLN</sequence>
<dbReference type="AlphaFoldDB" id="A0A939EX68"/>
<comment type="caution">
    <text evidence="9">The sequence shown here is derived from an EMBL/GenBank/DDBJ whole genome shotgun (WGS) entry which is preliminary data.</text>
</comment>
<dbReference type="InterPro" id="IPR043132">
    <property type="entry name" value="BCAT-like_C"/>
</dbReference>
<dbReference type="InterPro" id="IPR050571">
    <property type="entry name" value="Class-IV_PLP-Dep_Aminotrnsfr"/>
</dbReference>
<comment type="catalytic activity">
    <reaction evidence="8">
        <text>L-leucine + 2-oxoglutarate = 4-methyl-2-oxopentanoate + L-glutamate</text>
        <dbReference type="Rhea" id="RHEA:18321"/>
        <dbReference type="ChEBI" id="CHEBI:16810"/>
        <dbReference type="ChEBI" id="CHEBI:17865"/>
        <dbReference type="ChEBI" id="CHEBI:29985"/>
        <dbReference type="ChEBI" id="CHEBI:57427"/>
        <dbReference type="EC" id="2.6.1.42"/>
    </reaction>
</comment>
<keyword evidence="10" id="KW-1185">Reference proteome</keyword>
<dbReference type="RefSeq" id="WP_206984609.1">
    <property type="nucleotide sequence ID" value="NZ_JAFLQZ010000006.1"/>
</dbReference>
<comment type="pathway">
    <text evidence="2">Amino-acid biosynthesis; L-valine biosynthesis; L-valine from pyruvate: step 4/4.</text>
</comment>
<keyword evidence="9" id="KW-0808">Transferase</keyword>
<evidence type="ECO:0000256" key="8">
    <source>
        <dbReference type="ARBA" id="ARBA00049229"/>
    </source>
</evidence>
<comment type="pathway">
    <text evidence="3">Amino-acid biosynthesis; L-leucine biosynthesis; L-leucine from 3-methyl-2-oxobutanoate: step 4/4.</text>
</comment>
<accession>A0A939EX68</accession>
<comment type="catalytic activity">
    <reaction evidence="6">
        <text>L-valine + 2-oxoglutarate = 3-methyl-2-oxobutanoate + L-glutamate</text>
        <dbReference type="Rhea" id="RHEA:24813"/>
        <dbReference type="ChEBI" id="CHEBI:11851"/>
        <dbReference type="ChEBI" id="CHEBI:16810"/>
        <dbReference type="ChEBI" id="CHEBI:29985"/>
        <dbReference type="ChEBI" id="CHEBI:57762"/>
        <dbReference type="EC" id="2.6.1.42"/>
    </reaction>
</comment>
<evidence type="ECO:0000256" key="4">
    <source>
        <dbReference type="ARBA" id="ARBA00009320"/>
    </source>
</evidence>
<dbReference type="PANTHER" id="PTHR42743">
    <property type="entry name" value="AMINO-ACID AMINOTRANSFERASE"/>
    <property type="match status" value="1"/>
</dbReference>
<dbReference type="EMBL" id="JAFLQZ010000006">
    <property type="protein sequence ID" value="MBO0358686.1"/>
    <property type="molecule type" value="Genomic_DNA"/>
</dbReference>
<proteinExistence type="inferred from homology"/>
<dbReference type="InterPro" id="IPR001544">
    <property type="entry name" value="Aminotrans_IV"/>
</dbReference>
<dbReference type="EC" id="2.6.1.42" evidence="5"/>
<dbReference type="GO" id="GO:0046394">
    <property type="term" value="P:carboxylic acid biosynthetic process"/>
    <property type="evidence" value="ECO:0007669"/>
    <property type="project" value="UniProtKB-ARBA"/>
</dbReference>
<evidence type="ECO:0000256" key="6">
    <source>
        <dbReference type="ARBA" id="ARBA00048212"/>
    </source>
</evidence>
<comment type="catalytic activity">
    <reaction evidence="7">
        <text>L-isoleucine + 2-oxoglutarate = (S)-3-methyl-2-oxopentanoate + L-glutamate</text>
        <dbReference type="Rhea" id="RHEA:24801"/>
        <dbReference type="ChEBI" id="CHEBI:16810"/>
        <dbReference type="ChEBI" id="CHEBI:29985"/>
        <dbReference type="ChEBI" id="CHEBI:35146"/>
        <dbReference type="ChEBI" id="CHEBI:58045"/>
        <dbReference type="EC" id="2.6.1.42"/>
    </reaction>
</comment>
<evidence type="ECO:0000256" key="1">
    <source>
        <dbReference type="ARBA" id="ARBA00004824"/>
    </source>
</evidence>
<keyword evidence="9" id="KW-0032">Aminotransferase</keyword>
<dbReference type="PANTHER" id="PTHR42743:SF11">
    <property type="entry name" value="AMINODEOXYCHORISMATE LYASE"/>
    <property type="match status" value="1"/>
</dbReference>
<evidence type="ECO:0000256" key="7">
    <source>
        <dbReference type="ARBA" id="ARBA00048798"/>
    </source>
</evidence>